<sequence>MVTSPLCPKRGVSVSPGEKTPRGQGDWRCRAQATATQVSQPEAVDSGESEALSPRAQVSGASQPAEHPLSGAGGPREGFWESPQIQGPPRPWRPPGLLRLGLALSWHLGSNSEPGVDHLVPPTRHHFLLSGWLPREGLGPRIPSVSRESCSPMPGAM</sequence>
<organism evidence="2 3">
    <name type="scientific">Eschrichtius robustus</name>
    <name type="common">California gray whale</name>
    <name type="synonym">Eschrichtius gibbosus</name>
    <dbReference type="NCBI Taxonomy" id="9764"/>
    <lineage>
        <taxon>Eukaryota</taxon>
        <taxon>Metazoa</taxon>
        <taxon>Chordata</taxon>
        <taxon>Craniata</taxon>
        <taxon>Vertebrata</taxon>
        <taxon>Euteleostomi</taxon>
        <taxon>Mammalia</taxon>
        <taxon>Eutheria</taxon>
        <taxon>Laurasiatheria</taxon>
        <taxon>Artiodactyla</taxon>
        <taxon>Whippomorpha</taxon>
        <taxon>Cetacea</taxon>
        <taxon>Mysticeti</taxon>
        <taxon>Eschrichtiidae</taxon>
        <taxon>Eschrichtius</taxon>
    </lineage>
</organism>
<dbReference type="AlphaFoldDB" id="A0AB34GRQ0"/>
<gene>
    <name evidence="2" type="ORF">J1605_010930</name>
</gene>
<name>A0AB34GRQ0_ESCRO</name>
<evidence type="ECO:0000256" key="1">
    <source>
        <dbReference type="SAM" id="MobiDB-lite"/>
    </source>
</evidence>
<protein>
    <submittedName>
        <fullName evidence="2">Uncharacterized protein</fullName>
    </submittedName>
</protein>
<dbReference type="EMBL" id="JAIQCJ010002141">
    <property type="protein sequence ID" value="KAJ8781672.1"/>
    <property type="molecule type" value="Genomic_DNA"/>
</dbReference>
<evidence type="ECO:0000313" key="3">
    <source>
        <dbReference type="Proteomes" id="UP001159641"/>
    </source>
</evidence>
<comment type="caution">
    <text evidence="2">The sequence shown here is derived from an EMBL/GenBank/DDBJ whole genome shotgun (WGS) entry which is preliminary data.</text>
</comment>
<proteinExistence type="predicted"/>
<dbReference type="Proteomes" id="UP001159641">
    <property type="component" value="Unassembled WGS sequence"/>
</dbReference>
<feature type="compositionally biased region" description="Basic and acidic residues" evidence="1">
    <location>
        <begin position="19"/>
        <end position="29"/>
    </location>
</feature>
<keyword evidence="3" id="KW-1185">Reference proteome</keyword>
<accession>A0AB34GRQ0</accession>
<evidence type="ECO:0000313" key="2">
    <source>
        <dbReference type="EMBL" id="KAJ8781672.1"/>
    </source>
</evidence>
<reference evidence="2 3" key="1">
    <citation type="submission" date="2022-11" db="EMBL/GenBank/DDBJ databases">
        <title>Whole genome sequence of Eschrichtius robustus ER-17-0199.</title>
        <authorList>
            <person name="Bruniche-Olsen A."/>
            <person name="Black A.N."/>
            <person name="Fields C.J."/>
            <person name="Walden K."/>
            <person name="Dewoody J.A."/>
        </authorList>
    </citation>
    <scope>NUCLEOTIDE SEQUENCE [LARGE SCALE GENOMIC DNA]</scope>
    <source>
        <strain evidence="2">ER-17-0199</strain>
        <tissue evidence="2">Blubber</tissue>
    </source>
</reference>
<feature type="region of interest" description="Disordered" evidence="1">
    <location>
        <begin position="1"/>
        <end position="94"/>
    </location>
</feature>